<feature type="region of interest" description="Disordered" evidence="1">
    <location>
        <begin position="139"/>
        <end position="183"/>
    </location>
</feature>
<gene>
    <name evidence="2" type="ORF">Pfra01_002369200</name>
</gene>
<feature type="region of interest" description="Disordered" evidence="1">
    <location>
        <begin position="1"/>
        <end position="85"/>
    </location>
</feature>
<proteinExistence type="predicted"/>
<comment type="caution">
    <text evidence="2">The sequence shown here is derived from an EMBL/GenBank/DDBJ whole genome shotgun (WGS) entry which is preliminary data.</text>
</comment>
<sequence>MSQDYAKKGDSKSEQKPPRTSVNKTAPTRSVPQVVSPSSSPSRTSRPRRVLRRRTDAWCAKVGTGGRTVPPPLKLSKPKHGSEAKEMRFSTIRSKVARYAAPAGPVQINGLIEVRYIPDTGADKSIIHQGGAGCVGGEAVQAAQQTRPEHNQRHPEEPSEDNERHVRRRRTLQGVDRDEGKELQPQVSDAWGLRQLRYVYNNLREPGSIKQDPNAIDQLQAMKWSDEIWHEVTGKDTIKNCFRHTSVCYLGPKDILDDMTSSSYGDDVQVGEVILRLSSMALWDFRIESAIDHQLAQIAGHPLLGAEEDEFPVGDGRPNEQDVYDPREVIDRLVAQVVTEGVPANDVEAVRRAS</sequence>
<organism evidence="2 3">
    <name type="scientific">Phytophthora fragariaefolia</name>
    <dbReference type="NCBI Taxonomy" id="1490495"/>
    <lineage>
        <taxon>Eukaryota</taxon>
        <taxon>Sar</taxon>
        <taxon>Stramenopiles</taxon>
        <taxon>Oomycota</taxon>
        <taxon>Peronosporomycetes</taxon>
        <taxon>Peronosporales</taxon>
        <taxon>Peronosporaceae</taxon>
        <taxon>Phytophthora</taxon>
    </lineage>
</organism>
<evidence type="ECO:0000256" key="1">
    <source>
        <dbReference type="SAM" id="MobiDB-lite"/>
    </source>
</evidence>
<evidence type="ECO:0000313" key="3">
    <source>
        <dbReference type="Proteomes" id="UP001165121"/>
    </source>
</evidence>
<keyword evidence="3" id="KW-1185">Reference proteome</keyword>
<dbReference type="Proteomes" id="UP001165121">
    <property type="component" value="Unassembled WGS sequence"/>
</dbReference>
<reference evidence="2" key="1">
    <citation type="submission" date="2023-04" db="EMBL/GenBank/DDBJ databases">
        <title>Phytophthora fragariaefolia NBRC 109709.</title>
        <authorList>
            <person name="Ichikawa N."/>
            <person name="Sato H."/>
            <person name="Tonouchi N."/>
        </authorList>
    </citation>
    <scope>NUCLEOTIDE SEQUENCE</scope>
    <source>
        <strain evidence="2">NBRC 109709</strain>
    </source>
</reference>
<name>A0A9W6Y8M7_9STRA</name>
<feature type="compositionally biased region" description="Low complexity" evidence="1">
    <location>
        <begin position="27"/>
        <end position="44"/>
    </location>
</feature>
<accession>A0A9W6Y8M7</accession>
<protein>
    <submittedName>
        <fullName evidence="2">Unnamed protein product</fullName>
    </submittedName>
</protein>
<feature type="compositionally biased region" description="Basic and acidic residues" evidence="1">
    <location>
        <begin position="1"/>
        <end position="17"/>
    </location>
</feature>
<feature type="compositionally biased region" description="Basic and acidic residues" evidence="1">
    <location>
        <begin position="147"/>
        <end position="164"/>
    </location>
</feature>
<dbReference type="AlphaFoldDB" id="A0A9W6Y8M7"/>
<dbReference type="EMBL" id="BSXT01003889">
    <property type="protein sequence ID" value="GMF56009.1"/>
    <property type="molecule type" value="Genomic_DNA"/>
</dbReference>
<dbReference type="OrthoDB" id="124416at2759"/>
<evidence type="ECO:0000313" key="2">
    <source>
        <dbReference type="EMBL" id="GMF56009.1"/>
    </source>
</evidence>